<organism evidence="1 2">
    <name type="scientific">Brevundimonas mediterranea</name>
    <dbReference type="NCBI Taxonomy" id="74329"/>
    <lineage>
        <taxon>Bacteria</taxon>
        <taxon>Pseudomonadati</taxon>
        <taxon>Pseudomonadota</taxon>
        <taxon>Alphaproteobacteria</taxon>
        <taxon>Caulobacterales</taxon>
        <taxon>Caulobacteraceae</taxon>
        <taxon>Brevundimonas</taxon>
    </lineage>
</organism>
<name>A0A7W6A537_9CAUL</name>
<proteinExistence type="predicted"/>
<sequence>MMGEVLYIAHRLRRVLILGLPAAGLIWVAAAVHHSLS</sequence>
<protein>
    <submittedName>
        <fullName evidence="1">Uncharacterized protein</fullName>
    </submittedName>
</protein>
<dbReference type="AlphaFoldDB" id="A0A7W6A537"/>
<accession>A0A7W6A537</accession>
<dbReference type="Proteomes" id="UP000532936">
    <property type="component" value="Unassembled WGS sequence"/>
</dbReference>
<evidence type="ECO:0000313" key="2">
    <source>
        <dbReference type="Proteomes" id="UP000532936"/>
    </source>
</evidence>
<comment type="caution">
    <text evidence="1">The sequence shown here is derived from an EMBL/GenBank/DDBJ whole genome shotgun (WGS) entry which is preliminary data.</text>
</comment>
<dbReference type="EMBL" id="JACIDA010000001">
    <property type="protein sequence ID" value="MBB3871852.1"/>
    <property type="molecule type" value="Genomic_DNA"/>
</dbReference>
<reference evidence="1 2" key="1">
    <citation type="submission" date="2020-08" db="EMBL/GenBank/DDBJ databases">
        <title>Genomic Encyclopedia of Type Strains, Phase IV (KMG-IV): sequencing the most valuable type-strain genomes for metagenomic binning, comparative biology and taxonomic classification.</title>
        <authorList>
            <person name="Goeker M."/>
        </authorList>
    </citation>
    <scope>NUCLEOTIDE SEQUENCE [LARGE SCALE GENOMIC DNA]</scope>
    <source>
        <strain evidence="1 2">DSM 14878</strain>
    </source>
</reference>
<evidence type="ECO:0000313" key="1">
    <source>
        <dbReference type="EMBL" id="MBB3871852.1"/>
    </source>
</evidence>
<gene>
    <name evidence="1" type="ORF">GGR11_001366</name>
</gene>